<dbReference type="AlphaFoldDB" id="A0A2C9D5J1"/>
<name>A0A2C9D5J1_9HYPH</name>
<reference evidence="2" key="1">
    <citation type="submission" date="2017-09" db="EMBL/GenBank/DDBJ databases">
        <title>Genome sequence of Nannocystis excedens DSM 71.</title>
        <authorList>
            <person name="Blom J."/>
        </authorList>
    </citation>
    <scope>NUCLEOTIDE SEQUENCE [LARGE SCALE GENOMIC DNA]</scope>
    <source>
        <strain evidence="2">type strain: E19</strain>
    </source>
</reference>
<proteinExistence type="predicted"/>
<accession>A0A2C9D5J1</accession>
<evidence type="ECO:0000313" key="1">
    <source>
        <dbReference type="EMBL" id="SON55503.1"/>
    </source>
</evidence>
<keyword evidence="2" id="KW-1185">Reference proteome</keyword>
<organism evidence="1 2">
    <name type="scientific">Hartmannibacter diazotrophicus</name>
    <dbReference type="NCBI Taxonomy" id="1482074"/>
    <lineage>
        <taxon>Bacteria</taxon>
        <taxon>Pseudomonadati</taxon>
        <taxon>Pseudomonadota</taxon>
        <taxon>Alphaproteobacteria</taxon>
        <taxon>Hyphomicrobiales</taxon>
        <taxon>Pleomorphomonadaceae</taxon>
        <taxon>Hartmannibacter</taxon>
    </lineage>
</organism>
<dbReference type="EMBL" id="LT960614">
    <property type="protein sequence ID" value="SON55503.1"/>
    <property type="molecule type" value="Genomic_DNA"/>
</dbReference>
<protein>
    <submittedName>
        <fullName evidence="1">Uncharacterized protein</fullName>
    </submittedName>
</protein>
<evidence type="ECO:0000313" key="2">
    <source>
        <dbReference type="Proteomes" id="UP000223606"/>
    </source>
</evidence>
<gene>
    <name evidence="1" type="ORF">HDIA_1962</name>
</gene>
<dbReference type="Proteomes" id="UP000223606">
    <property type="component" value="Chromosome 1"/>
</dbReference>
<dbReference type="KEGG" id="hdi:HDIA_1962"/>
<dbReference type="RefSeq" id="WP_099556005.1">
    <property type="nucleotide sequence ID" value="NZ_LT960614.1"/>
</dbReference>
<sequence length="67" mass="7620">MFFTPRISTANPVARQMAAVMADRMPLTGCVRDADFIAAGIERKDIDVHFSAASRLYRQQRRRRAAH</sequence>